<dbReference type="Proteomes" id="UP000230750">
    <property type="component" value="Unassembled WGS sequence"/>
</dbReference>
<reference evidence="1 2" key="1">
    <citation type="journal article" date="2017" name="PLoS Biol.">
        <title>The sea cucumber genome provides insights into morphological evolution and visceral regeneration.</title>
        <authorList>
            <person name="Zhang X."/>
            <person name="Sun L."/>
            <person name="Yuan J."/>
            <person name="Sun Y."/>
            <person name="Gao Y."/>
            <person name="Zhang L."/>
            <person name="Li S."/>
            <person name="Dai H."/>
            <person name="Hamel J.F."/>
            <person name="Liu C."/>
            <person name="Yu Y."/>
            <person name="Liu S."/>
            <person name="Lin W."/>
            <person name="Guo K."/>
            <person name="Jin S."/>
            <person name="Xu P."/>
            <person name="Storey K.B."/>
            <person name="Huan P."/>
            <person name="Zhang T."/>
            <person name="Zhou Y."/>
            <person name="Zhang J."/>
            <person name="Lin C."/>
            <person name="Li X."/>
            <person name="Xing L."/>
            <person name="Huo D."/>
            <person name="Sun M."/>
            <person name="Wang L."/>
            <person name="Mercier A."/>
            <person name="Li F."/>
            <person name="Yang H."/>
            <person name="Xiang J."/>
        </authorList>
    </citation>
    <scope>NUCLEOTIDE SEQUENCE [LARGE SCALE GENOMIC DNA]</scope>
    <source>
        <strain evidence="1">Shaxun</strain>
        <tissue evidence="1">Muscle</tissue>
    </source>
</reference>
<evidence type="ECO:0000313" key="1">
    <source>
        <dbReference type="EMBL" id="PIK40469.1"/>
    </source>
</evidence>
<name>A0A2G8JXM4_STIJA</name>
<dbReference type="EMBL" id="MRZV01001119">
    <property type="protein sequence ID" value="PIK40469.1"/>
    <property type="molecule type" value="Genomic_DNA"/>
</dbReference>
<protein>
    <submittedName>
        <fullName evidence="1">Uncharacterized protein</fullName>
    </submittedName>
</protein>
<dbReference type="AlphaFoldDB" id="A0A2G8JXM4"/>
<accession>A0A2G8JXM4</accession>
<keyword evidence="2" id="KW-1185">Reference proteome</keyword>
<evidence type="ECO:0000313" key="2">
    <source>
        <dbReference type="Proteomes" id="UP000230750"/>
    </source>
</evidence>
<gene>
    <name evidence="1" type="ORF">BSL78_22681</name>
</gene>
<organism evidence="1 2">
    <name type="scientific">Stichopus japonicus</name>
    <name type="common">Sea cucumber</name>
    <dbReference type="NCBI Taxonomy" id="307972"/>
    <lineage>
        <taxon>Eukaryota</taxon>
        <taxon>Metazoa</taxon>
        <taxon>Echinodermata</taxon>
        <taxon>Eleutherozoa</taxon>
        <taxon>Echinozoa</taxon>
        <taxon>Holothuroidea</taxon>
        <taxon>Aspidochirotacea</taxon>
        <taxon>Aspidochirotida</taxon>
        <taxon>Stichopodidae</taxon>
        <taxon>Apostichopus</taxon>
    </lineage>
</organism>
<sequence>MVPSQGTEVVLKQDREVETNNLPFHPATTTLNSSRQGYPIPMASRDDPPVHDGGIPGQEITTSVGPRLPQLSLPVSRYRTSSRWQRGKHQLRSSPVTYLTLYTPRQPLVARRCEVRLVLGPTPRASHHRAVPLGAKVVRRQVSEERSKYSKTYWFGYLRVTSLPVSIPASLPRGGGTQPDGGAVVRLGSRLQAQHQIDRANNY</sequence>
<proteinExistence type="predicted"/>
<comment type="caution">
    <text evidence="1">The sequence shown here is derived from an EMBL/GenBank/DDBJ whole genome shotgun (WGS) entry which is preliminary data.</text>
</comment>